<dbReference type="STRING" id="576131.SAMN05444486_101957"/>
<proteinExistence type="predicted"/>
<name>A0A1H3IA99_9RHOB</name>
<protein>
    <recommendedName>
        <fullName evidence="3">Phytanoyl-CoA dioxygenase (PhyH)</fullName>
    </recommendedName>
</protein>
<dbReference type="Proteomes" id="UP000199026">
    <property type="component" value="Unassembled WGS sequence"/>
</dbReference>
<evidence type="ECO:0000313" key="2">
    <source>
        <dbReference type="Proteomes" id="UP000199026"/>
    </source>
</evidence>
<keyword evidence="2" id="KW-1185">Reference proteome</keyword>
<evidence type="ECO:0008006" key="3">
    <source>
        <dbReference type="Google" id="ProtNLM"/>
    </source>
</evidence>
<dbReference type="RefSeq" id="WP_245724357.1">
    <property type="nucleotide sequence ID" value="NZ_CALLJM010000007.1"/>
</dbReference>
<gene>
    <name evidence="1" type="ORF">SAMN05444486_101957</name>
</gene>
<dbReference type="AlphaFoldDB" id="A0A1H3IA99"/>
<dbReference type="SUPFAM" id="SSF51197">
    <property type="entry name" value="Clavaminate synthase-like"/>
    <property type="match status" value="1"/>
</dbReference>
<evidence type="ECO:0000313" key="1">
    <source>
        <dbReference type="EMBL" id="SDY24610.1"/>
    </source>
</evidence>
<accession>A0A1H3IA99</accession>
<dbReference type="GeneID" id="78123742"/>
<dbReference type="EMBL" id="FNPR01000001">
    <property type="protein sequence ID" value="SDY24610.1"/>
    <property type="molecule type" value="Genomic_DNA"/>
</dbReference>
<sequence>MNFPHDDRLLNWVGSVSAPAWTAVDAPENAHWHQCEGTWFVGVDALPSNGMGAVEAGMVLGGTAYEFATHLFGSLALHPAQLSVIYPGYPKPRVGESEAAGRYRAKRDAAHLDGLKMELPERQRRMGEYHAWVLGVPLSESAASPLVVWEGSHLKLAAMLRAAFEGVPEAEWHRVDLTAAYTAVRSEIFETCQRVEVRAAVGEAYLVHRFALHGVAPWSGAETAPRMIAYFRPELTDRRRWLEAD</sequence>
<reference evidence="1 2" key="1">
    <citation type="submission" date="2016-10" db="EMBL/GenBank/DDBJ databases">
        <authorList>
            <person name="de Groot N.N."/>
        </authorList>
    </citation>
    <scope>NUCLEOTIDE SEQUENCE [LARGE SCALE GENOMIC DNA]</scope>
    <source>
        <strain evidence="1 2">DSM 24677</strain>
    </source>
</reference>
<organism evidence="1 2">
    <name type="scientific">Lentibacter algarum</name>
    <dbReference type="NCBI Taxonomy" id="576131"/>
    <lineage>
        <taxon>Bacteria</taxon>
        <taxon>Pseudomonadati</taxon>
        <taxon>Pseudomonadota</taxon>
        <taxon>Alphaproteobacteria</taxon>
        <taxon>Rhodobacterales</taxon>
        <taxon>Roseobacteraceae</taxon>
        <taxon>Lentibacter</taxon>
    </lineage>
</organism>